<organism evidence="1 2">
    <name type="scientific">Phaseolus angularis</name>
    <name type="common">Azuki bean</name>
    <name type="synonym">Vigna angularis</name>
    <dbReference type="NCBI Taxonomy" id="3914"/>
    <lineage>
        <taxon>Eukaryota</taxon>
        <taxon>Viridiplantae</taxon>
        <taxon>Streptophyta</taxon>
        <taxon>Embryophyta</taxon>
        <taxon>Tracheophyta</taxon>
        <taxon>Spermatophyta</taxon>
        <taxon>Magnoliopsida</taxon>
        <taxon>eudicotyledons</taxon>
        <taxon>Gunneridae</taxon>
        <taxon>Pentapetalae</taxon>
        <taxon>rosids</taxon>
        <taxon>fabids</taxon>
        <taxon>Fabales</taxon>
        <taxon>Fabaceae</taxon>
        <taxon>Papilionoideae</taxon>
        <taxon>50 kb inversion clade</taxon>
        <taxon>NPAAA clade</taxon>
        <taxon>indigoferoid/millettioid clade</taxon>
        <taxon>Phaseoleae</taxon>
        <taxon>Vigna</taxon>
    </lineage>
</organism>
<accession>A0A8T0KAI0</accession>
<comment type="caution">
    <text evidence="1">The sequence shown here is derived from an EMBL/GenBank/DDBJ whole genome shotgun (WGS) entry which is preliminary data.</text>
</comment>
<proteinExistence type="predicted"/>
<name>A0A8T0KAI0_PHAAN</name>
<dbReference type="Proteomes" id="UP000743370">
    <property type="component" value="Unassembled WGS sequence"/>
</dbReference>
<evidence type="ECO:0000313" key="1">
    <source>
        <dbReference type="EMBL" id="KAG2396614.1"/>
    </source>
</evidence>
<dbReference type="AlphaFoldDB" id="A0A8T0KAI0"/>
<dbReference type="EMBL" id="JABFOF010000005">
    <property type="protein sequence ID" value="KAG2396614.1"/>
    <property type="molecule type" value="Genomic_DNA"/>
</dbReference>
<evidence type="ECO:0000313" key="2">
    <source>
        <dbReference type="Proteomes" id="UP000743370"/>
    </source>
</evidence>
<sequence>MYVVTVALHARARTLMKTKHPTGTKDTNWDPPVVARVHAAWSPLVDLSHHHLACASGPISRVKSKRPRLWSEAVAVGGGCWRLMLAVAVGGCCWRWLLVVKNLRSTDLKARLTRNRDPQRPNRLSFQSQIYRSDASSRIRVWGSVVRNLMLEPRPVVGPSLLNKVAVVGSILRR</sequence>
<reference evidence="1 2" key="1">
    <citation type="submission" date="2020-05" db="EMBL/GenBank/DDBJ databases">
        <title>Vigna angularis (adzuki bean) Var. LongXiaoDou No. 4 denovo assembly.</title>
        <authorList>
            <person name="Xiang H."/>
        </authorList>
    </citation>
    <scope>NUCLEOTIDE SEQUENCE [LARGE SCALE GENOMIC DNA]</scope>
    <source>
        <tissue evidence="1">Leaf</tissue>
    </source>
</reference>
<gene>
    <name evidence="1" type="ORF">HKW66_Vig0228890</name>
</gene>
<protein>
    <submittedName>
        <fullName evidence="1">Uncharacterized protein</fullName>
    </submittedName>
</protein>